<evidence type="ECO:0000256" key="2">
    <source>
        <dbReference type="HAMAP-Rule" id="MF_01139"/>
    </source>
</evidence>
<comment type="caution">
    <text evidence="3">The sequence shown here is derived from an EMBL/GenBank/DDBJ whole genome shotgun (WGS) entry which is preliminary data.</text>
</comment>
<dbReference type="PROSITE" id="PS01066">
    <property type="entry name" value="UPP_SYNTHASE"/>
    <property type="match status" value="1"/>
</dbReference>
<dbReference type="FunCoup" id="A0A0R2FUK0">
    <property type="interactions" value="305"/>
</dbReference>
<evidence type="ECO:0000313" key="3">
    <source>
        <dbReference type="EMBL" id="KRN31307.1"/>
    </source>
</evidence>
<feature type="binding site" evidence="2">
    <location>
        <position position="82"/>
    </location>
    <ligand>
        <name>substrate</name>
    </ligand>
</feature>
<protein>
    <recommendedName>
        <fullName evidence="2">Isoprenyl transferase</fullName>
        <ecNumber evidence="2">2.5.1.-</ecNumber>
    </recommendedName>
</protein>
<dbReference type="eggNOG" id="COG0020">
    <property type="taxonomic scope" value="Bacteria"/>
</dbReference>
<dbReference type="Proteomes" id="UP000051296">
    <property type="component" value="Unassembled WGS sequence"/>
</dbReference>
<feature type="binding site" evidence="2">
    <location>
        <begin position="76"/>
        <end position="78"/>
    </location>
    <ligand>
        <name>substrate</name>
    </ligand>
</feature>
<keyword evidence="2" id="KW-0479">Metal-binding</keyword>
<dbReference type="SUPFAM" id="SSF64005">
    <property type="entry name" value="Undecaprenyl diphosphate synthase"/>
    <property type="match status" value="1"/>
</dbReference>
<dbReference type="NCBIfam" id="TIGR00055">
    <property type="entry name" value="uppS"/>
    <property type="match status" value="1"/>
</dbReference>
<reference evidence="3 4" key="1">
    <citation type="journal article" date="2015" name="Genome Announc.">
        <title>Expanding the biotechnology potential of lactobacilli through comparative genomics of 213 strains and associated genera.</title>
        <authorList>
            <person name="Sun Z."/>
            <person name="Harris H.M."/>
            <person name="McCann A."/>
            <person name="Guo C."/>
            <person name="Argimon S."/>
            <person name="Zhang W."/>
            <person name="Yang X."/>
            <person name="Jeffery I.B."/>
            <person name="Cooney J.C."/>
            <person name="Kagawa T.F."/>
            <person name="Liu W."/>
            <person name="Song Y."/>
            <person name="Salvetti E."/>
            <person name="Wrobel A."/>
            <person name="Rasinkangas P."/>
            <person name="Parkhill J."/>
            <person name="Rea M.C."/>
            <person name="O'Sullivan O."/>
            <person name="Ritari J."/>
            <person name="Douillard F.P."/>
            <person name="Paul Ross R."/>
            <person name="Yang R."/>
            <person name="Briner A.E."/>
            <person name="Felis G.E."/>
            <person name="de Vos W.M."/>
            <person name="Barrangou R."/>
            <person name="Klaenhammer T.R."/>
            <person name="Caufield P.W."/>
            <person name="Cui Y."/>
            <person name="Zhang H."/>
            <person name="O'Toole P.W."/>
        </authorList>
    </citation>
    <scope>NUCLEOTIDE SEQUENCE [LARGE SCALE GENOMIC DNA]</scope>
    <source>
        <strain evidence="3 4">DSM 20190</strain>
    </source>
</reference>
<feature type="binding site" evidence="2">
    <location>
        <begin position="208"/>
        <end position="210"/>
    </location>
    <ligand>
        <name>substrate</name>
    </ligand>
</feature>
<dbReference type="OrthoDB" id="4191603at2"/>
<evidence type="ECO:0000256" key="1">
    <source>
        <dbReference type="ARBA" id="ARBA00022679"/>
    </source>
</evidence>
<dbReference type="GO" id="GO:0030145">
    <property type="term" value="F:manganese ion binding"/>
    <property type="evidence" value="ECO:0007669"/>
    <property type="project" value="TreeGrafter"/>
</dbReference>
<keyword evidence="4" id="KW-1185">Reference proteome</keyword>
<feature type="binding site" evidence="2">
    <location>
        <position position="36"/>
    </location>
    <ligand>
        <name>substrate</name>
    </ligand>
</feature>
<keyword evidence="2" id="KW-0460">Magnesium</keyword>
<comment type="cofactor">
    <cofactor evidence="2">
        <name>Mg(2+)</name>
        <dbReference type="ChEBI" id="CHEBI:18420"/>
    </cofactor>
    <text evidence="2">Binds 2 magnesium ions per subunit.</text>
</comment>
<dbReference type="PANTHER" id="PTHR10291">
    <property type="entry name" value="DEHYDRODOLICHYL DIPHOSPHATE SYNTHASE FAMILY MEMBER"/>
    <property type="match status" value="1"/>
</dbReference>
<feature type="binding site" evidence="2">
    <location>
        <position position="202"/>
    </location>
    <ligand>
        <name>substrate</name>
    </ligand>
</feature>
<dbReference type="GO" id="GO:0008834">
    <property type="term" value="F:ditrans,polycis-undecaprenyl-diphosphate synthase [(2E,6E)-farnesyl-diphosphate specific] activity"/>
    <property type="evidence" value="ECO:0007669"/>
    <property type="project" value="TreeGrafter"/>
</dbReference>
<dbReference type="PATRIC" id="fig|1123500.6.peg.1192"/>
<dbReference type="EC" id="2.5.1.-" evidence="2"/>
<dbReference type="Pfam" id="PF01255">
    <property type="entry name" value="Prenyltransf"/>
    <property type="match status" value="1"/>
</dbReference>
<dbReference type="GO" id="GO:0000287">
    <property type="term" value="F:magnesium ion binding"/>
    <property type="evidence" value="ECO:0007669"/>
    <property type="project" value="UniProtKB-UniRule"/>
</dbReference>
<dbReference type="CDD" id="cd00475">
    <property type="entry name" value="Cis_IPPS"/>
    <property type="match status" value="1"/>
</dbReference>
<name>A0A0R2FUK0_9LACO</name>
<dbReference type="Gene3D" id="3.40.1180.10">
    <property type="entry name" value="Decaprenyl diphosphate synthase-like"/>
    <property type="match status" value="1"/>
</dbReference>
<sequence length="266" mass="29902">MQFGKASGKKTTTQIELDLNRIPAHVAIIMDGNGRWAKQQNKPRIFGHQRGMEVVKEVTKTASQLGVKVLTLYAFSTENWKRPRTEVGFLMKLPGKFFDTFVPELIEQNVRVEVMGYLNDLPVDTQVAVQKAVAQTAGNTGMVLNFALNYGGRAELTTAMQALGQKVATGGLAPSDITEEMIADELMTANLSPYRDPDLLIRTSGEERLSNFLLWQLAYSEFVFIDEHWPDVTSEVFKRALKTYQGRHRRFGGLEEKDNQVKETNS</sequence>
<dbReference type="InterPro" id="IPR001441">
    <property type="entry name" value="UPP_synth-like"/>
</dbReference>
<dbReference type="AlphaFoldDB" id="A0A0R2FUK0"/>
<dbReference type="InterPro" id="IPR036424">
    <property type="entry name" value="UPP_synth-like_sf"/>
</dbReference>
<feature type="binding site" evidence="2">
    <location>
        <position position="44"/>
    </location>
    <ligand>
        <name>substrate</name>
    </ligand>
</feature>
<proteinExistence type="inferred from homology"/>
<comment type="similarity">
    <text evidence="2">Belongs to the UPP synthase family.</text>
</comment>
<organism evidence="3 4">
    <name type="scientific">Weissella halotolerans DSM 20190</name>
    <dbReference type="NCBI Taxonomy" id="1123500"/>
    <lineage>
        <taxon>Bacteria</taxon>
        <taxon>Bacillati</taxon>
        <taxon>Bacillota</taxon>
        <taxon>Bacilli</taxon>
        <taxon>Lactobacillales</taxon>
        <taxon>Lactobacillaceae</taxon>
        <taxon>Weissella</taxon>
    </lineage>
</organism>
<evidence type="ECO:0000313" key="4">
    <source>
        <dbReference type="Proteomes" id="UP000051296"/>
    </source>
</evidence>
<dbReference type="GO" id="GO:0016094">
    <property type="term" value="P:polyprenol biosynthetic process"/>
    <property type="evidence" value="ECO:0007669"/>
    <property type="project" value="TreeGrafter"/>
</dbReference>
<feature type="binding site" evidence="2">
    <location>
        <position position="31"/>
    </location>
    <ligand>
        <name>Mg(2+)</name>
        <dbReference type="ChEBI" id="CHEBI:18420"/>
    </ligand>
</feature>
<dbReference type="InParanoid" id="A0A0R2FUK0"/>
<feature type="binding site" evidence="2">
    <location>
        <position position="48"/>
    </location>
    <ligand>
        <name>substrate</name>
    </ligand>
</feature>
<dbReference type="EMBL" id="JQAX01000004">
    <property type="protein sequence ID" value="KRN31307.1"/>
    <property type="molecule type" value="Genomic_DNA"/>
</dbReference>
<comment type="subunit">
    <text evidence="2">Homodimer.</text>
</comment>
<feature type="active site" evidence="2">
    <location>
        <position position="31"/>
    </location>
</feature>
<gene>
    <name evidence="3" type="ORF">IV68_GL001192</name>
</gene>
<dbReference type="InterPro" id="IPR018520">
    <property type="entry name" value="UPP_synth-like_CS"/>
</dbReference>
<dbReference type="NCBIfam" id="NF011405">
    <property type="entry name" value="PRK14830.1"/>
    <property type="match status" value="1"/>
</dbReference>
<dbReference type="FunFam" id="3.40.1180.10:FF:000001">
    <property type="entry name" value="(2E,6E)-farnesyl-diphosphate-specific ditrans,polycis-undecaprenyl-diphosphate synthase"/>
    <property type="match status" value="1"/>
</dbReference>
<keyword evidence="1 2" id="KW-0808">Transferase</keyword>
<feature type="binding site" evidence="2">
    <location>
        <position position="221"/>
    </location>
    <ligand>
        <name>Mg(2+)</name>
        <dbReference type="ChEBI" id="CHEBI:18420"/>
    </ligand>
</feature>
<dbReference type="GO" id="GO:0005829">
    <property type="term" value="C:cytosol"/>
    <property type="evidence" value="ECO:0007669"/>
    <property type="project" value="TreeGrafter"/>
</dbReference>
<accession>A0A0R2FUK0</accession>
<feature type="binding site" evidence="2">
    <location>
        <begin position="32"/>
        <end position="35"/>
    </location>
    <ligand>
        <name>substrate</name>
    </ligand>
</feature>
<dbReference type="STRING" id="1123500.GCA_000420365_01243"/>
<dbReference type="PANTHER" id="PTHR10291:SF0">
    <property type="entry name" value="DEHYDRODOLICHYL DIPHOSPHATE SYNTHASE 2"/>
    <property type="match status" value="1"/>
</dbReference>
<comment type="function">
    <text evidence="2">Catalyzes the condensation of isopentenyl diphosphate (IPP) with allylic pyrophosphates generating different type of terpenoids.</text>
</comment>
<feature type="binding site" evidence="2">
    <location>
        <position position="80"/>
    </location>
    <ligand>
        <name>substrate</name>
    </ligand>
</feature>
<dbReference type="RefSeq" id="WP_022791955.1">
    <property type="nucleotide sequence ID" value="NZ_ATUU01000004.1"/>
</dbReference>
<feature type="active site" description="Proton acceptor" evidence="2">
    <location>
        <position position="79"/>
    </location>
</feature>
<dbReference type="HAMAP" id="MF_01139">
    <property type="entry name" value="ISPT"/>
    <property type="match status" value="1"/>
</dbReference>